<protein>
    <recommendedName>
        <fullName evidence="4">DUF4129 domain-containing protein</fullName>
    </recommendedName>
</protein>
<evidence type="ECO:0000313" key="2">
    <source>
        <dbReference type="EMBL" id="ADU32471.1"/>
    </source>
</evidence>
<dbReference type="EMBL" id="CP002394">
    <property type="protein sequence ID" value="ADU32471.1"/>
    <property type="molecule type" value="Genomic_DNA"/>
</dbReference>
<proteinExistence type="predicted"/>
<dbReference type="Proteomes" id="UP000001401">
    <property type="component" value="Chromosome"/>
</dbReference>
<keyword evidence="1" id="KW-0812">Transmembrane</keyword>
<dbReference type="OrthoDB" id="2435598at2"/>
<sequence length="210" mass="24934">MADHAREQLEKILDTPEYQVYYEDNRGLIERIIDFVLHWIGELLSRLFPNIAIGSGVSGAVFVFIVILGLALLVVIFLLVARTIKRRRTFRDNQPLQAMNEMSWSYEKHLLEAEKHEGKGEYSLATRHMFLGLLLYYHDINWLEAKIWKTNWEYYDELRKVKKSDAELFFKFAILFDEVTYGERLIEKEEYIPFRDEVANILKGKQEDHN</sequence>
<dbReference type="RefSeq" id="WP_013490797.1">
    <property type="nucleotide sequence ID" value="NC_014829.1"/>
</dbReference>
<reference evidence="2" key="1">
    <citation type="submission" date="2010-12" db="EMBL/GenBank/DDBJ databases">
        <title>Complete sequence of Bacillus cellulosilyticus DSM 2522.</title>
        <authorList>
            <consortium name="US DOE Joint Genome Institute"/>
            <person name="Lucas S."/>
            <person name="Copeland A."/>
            <person name="Lapidus A."/>
            <person name="Cheng J.-F."/>
            <person name="Bruce D."/>
            <person name="Goodwin L."/>
            <person name="Pitluck S."/>
            <person name="Chertkov O."/>
            <person name="Detter J.C."/>
            <person name="Han C."/>
            <person name="Tapia R."/>
            <person name="Land M."/>
            <person name="Hauser L."/>
            <person name="Jeffries C."/>
            <person name="Kyrpides N."/>
            <person name="Ivanova N."/>
            <person name="Mikhailova N."/>
            <person name="Brumm P."/>
            <person name="Mead D."/>
            <person name="Woyke T."/>
        </authorList>
    </citation>
    <scope>NUCLEOTIDE SEQUENCE [LARGE SCALE GENOMIC DNA]</scope>
    <source>
        <strain evidence="2">DSM 2522</strain>
    </source>
</reference>
<dbReference type="HOGENOM" id="CLU_108841_0_0_9"/>
<evidence type="ECO:0000256" key="1">
    <source>
        <dbReference type="SAM" id="Phobius"/>
    </source>
</evidence>
<keyword evidence="1" id="KW-1133">Transmembrane helix</keyword>
<dbReference type="KEGG" id="bco:Bcell_4244"/>
<keyword evidence="3" id="KW-1185">Reference proteome</keyword>
<dbReference type="STRING" id="649639.Bcell_4244"/>
<name>E6TZ28_EVAC2</name>
<dbReference type="AlphaFoldDB" id="E6TZ28"/>
<evidence type="ECO:0000313" key="3">
    <source>
        <dbReference type="Proteomes" id="UP000001401"/>
    </source>
</evidence>
<accession>E6TZ28</accession>
<evidence type="ECO:0008006" key="4">
    <source>
        <dbReference type="Google" id="ProtNLM"/>
    </source>
</evidence>
<keyword evidence="1" id="KW-0472">Membrane</keyword>
<organism evidence="2 3">
    <name type="scientific">Evansella cellulosilytica (strain ATCC 21833 / DSM 2522 / FERM P-1141 / JCM 9156 / N-4)</name>
    <name type="common">Bacillus cellulosilyticus</name>
    <dbReference type="NCBI Taxonomy" id="649639"/>
    <lineage>
        <taxon>Bacteria</taxon>
        <taxon>Bacillati</taxon>
        <taxon>Bacillota</taxon>
        <taxon>Bacilli</taxon>
        <taxon>Bacillales</taxon>
        <taxon>Bacillaceae</taxon>
        <taxon>Evansella</taxon>
    </lineage>
</organism>
<feature type="transmembrane region" description="Helical" evidence="1">
    <location>
        <begin position="51"/>
        <end position="81"/>
    </location>
</feature>
<dbReference type="eggNOG" id="ENOG5032R4U">
    <property type="taxonomic scope" value="Bacteria"/>
</dbReference>
<gene>
    <name evidence="2" type="ordered locus">Bcell_4244</name>
</gene>